<feature type="region of interest" description="Disordered" evidence="1">
    <location>
        <begin position="165"/>
        <end position="221"/>
    </location>
</feature>
<feature type="compositionally biased region" description="Basic and acidic residues" evidence="1">
    <location>
        <begin position="130"/>
        <end position="143"/>
    </location>
</feature>
<dbReference type="EMBL" id="JBAWTH010000015">
    <property type="protein sequence ID" value="KAL2288627.1"/>
    <property type="molecule type" value="Genomic_DNA"/>
</dbReference>
<proteinExistence type="predicted"/>
<evidence type="ECO:0000256" key="1">
    <source>
        <dbReference type="SAM" id="MobiDB-lite"/>
    </source>
</evidence>
<feature type="region of interest" description="Disordered" evidence="1">
    <location>
        <begin position="124"/>
        <end position="145"/>
    </location>
</feature>
<comment type="caution">
    <text evidence="2">The sequence shown here is derived from an EMBL/GenBank/DDBJ whole genome shotgun (WGS) entry which is preliminary data.</text>
</comment>
<evidence type="ECO:0000313" key="2">
    <source>
        <dbReference type="EMBL" id="KAL2288627.1"/>
    </source>
</evidence>
<name>A0ABR4F1R5_9PEZI</name>
<evidence type="ECO:0000313" key="3">
    <source>
        <dbReference type="Proteomes" id="UP001600888"/>
    </source>
</evidence>
<reference evidence="2 3" key="1">
    <citation type="submission" date="2024-03" db="EMBL/GenBank/DDBJ databases">
        <title>A high-quality draft genome sequence of Diaporthe vaccinii, a causative agent of upright dieback and viscid rot disease in cranberry plants.</title>
        <authorList>
            <person name="Sarrasin M."/>
            <person name="Lang B.F."/>
            <person name="Burger G."/>
        </authorList>
    </citation>
    <scope>NUCLEOTIDE SEQUENCE [LARGE SCALE GENOMIC DNA]</scope>
    <source>
        <strain evidence="2 3">IS7</strain>
    </source>
</reference>
<keyword evidence="3" id="KW-1185">Reference proteome</keyword>
<dbReference type="Proteomes" id="UP001600888">
    <property type="component" value="Unassembled WGS sequence"/>
</dbReference>
<gene>
    <name evidence="2" type="ORF">FJTKL_03323</name>
</gene>
<accession>A0ABR4F1R5</accession>
<feature type="compositionally biased region" description="Basic and acidic residues" evidence="1">
    <location>
        <begin position="204"/>
        <end position="221"/>
    </location>
</feature>
<protein>
    <submittedName>
        <fullName evidence="2">Uncharacterized protein</fullName>
    </submittedName>
</protein>
<sequence length="308" mass="33766">MDTGRVNSERLLVSFYATPWTPSYAHDATKQKQSQLQDTRYHFMHHNSHPTGEPRLLPPGQHIGASPVRLCPAVVVIRGLWLLGGVRRGAVRVVARVGRGLAQGLHAGSSRGVVGPQRPLARLVEDDAGVDEKADKGGTREGEQQMLATGHGLYVCVARMLYSQDDDGDDDHDPDGRLDDVGDEEEARRQCPPGALDDADDVEDQAHHHDHQHHDHDRDDGAEARPLIALVLERVVDLVAECANGGESCHICGGVDEHYDNANHPEGDQHALEERRGVADNVLCCHAGRDVRSTVTWESCCRERLFAS</sequence>
<organism evidence="2 3">
    <name type="scientific">Diaporthe vaccinii</name>
    <dbReference type="NCBI Taxonomy" id="105482"/>
    <lineage>
        <taxon>Eukaryota</taxon>
        <taxon>Fungi</taxon>
        <taxon>Dikarya</taxon>
        <taxon>Ascomycota</taxon>
        <taxon>Pezizomycotina</taxon>
        <taxon>Sordariomycetes</taxon>
        <taxon>Sordariomycetidae</taxon>
        <taxon>Diaporthales</taxon>
        <taxon>Diaporthaceae</taxon>
        <taxon>Diaporthe</taxon>
        <taxon>Diaporthe eres species complex</taxon>
    </lineage>
</organism>